<protein>
    <recommendedName>
        <fullName evidence="3">DUF1302 domain-containing protein</fullName>
    </recommendedName>
</protein>
<evidence type="ECO:0000313" key="1">
    <source>
        <dbReference type="EMBL" id="OTG65958.1"/>
    </source>
</evidence>
<organism evidence="1 2">
    <name type="scientific">Acinetobacter silvestris</name>
    <dbReference type="NCBI Taxonomy" id="1977882"/>
    <lineage>
        <taxon>Bacteria</taxon>
        <taxon>Pseudomonadati</taxon>
        <taxon>Pseudomonadota</taxon>
        <taxon>Gammaproteobacteria</taxon>
        <taxon>Moraxellales</taxon>
        <taxon>Moraxellaceae</taxon>
        <taxon>Acinetobacter</taxon>
    </lineage>
</organism>
<evidence type="ECO:0008006" key="3">
    <source>
        <dbReference type="Google" id="ProtNLM"/>
    </source>
</evidence>
<sequence length="609" mass="67414">MVNKSIGLKGMKKNLVMQYIIACGLMFSVSKAAAITFDINEDWKFETNTSLSLGASWSMQDSSASLLYKPDANHIGKEGHSLDVNADDGRINFSKHDAISQMIKGLTEFKLSGHRQGAVLSTRYWYDHAYETGHGDLKAFDDSPWPTLAKFKGIALWDAYVWKNFELDQIDSLNVKLGKHSLNWGKSQFFLNGLNSVSAVDYTAMTRPGGEAKERIIPVEMFSFDASINEHLKLEGFYQFKFRPAVVDGCGTFFAISDVLPAACGPMLIAGGGDKLSDTALQNHSYIPRTADRMPKDSGQYGVALKQTLPSLNNAELGIYYANYHNRIANFDATTVKALGAKNFNTAAFFAVYPEDIEMFGASFTGKLGTTTVFSELNYKPNQPLQLNGPDLVYYQILSNETPFTPPGTAPKLDEYIQGYVRLPVTQFSIGATDSIAHLWGAKALLWSAEFGANHIANIGNNRIGRSSAFSRSELSTGAYNPETGEFKCTAYGTANLSNKEVDRLNEQFCDAKGGFFSEWSFGYRLRGALNYDDLFAATVITPSLIFRHDVYGFSQNFQEGQMSVAAALSATYQKKYTTEIAYQSFFGTNKYSVIDDRDFASLVFKVNF</sequence>
<dbReference type="STRING" id="1977882.B9T28_07105"/>
<keyword evidence="2" id="KW-1185">Reference proteome</keyword>
<dbReference type="Pfam" id="PF06980">
    <property type="entry name" value="DUF1302"/>
    <property type="match status" value="1"/>
</dbReference>
<dbReference type="Proteomes" id="UP000242765">
    <property type="component" value="Unassembled WGS sequence"/>
</dbReference>
<proteinExistence type="predicted"/>
<reference evidence="1 2" key="1">
    <citation type="submission" date="2017-04" db="EMBL/GenBank/DDBJ databases">
        <title>High diversity of culturable Acinetobacter species in natural soil and water ecosystems.</title>
        <authorList>
            <person name="Nemec A."/>
            <person name="Radolfova-Krizova L."/>
        </authorList>
    </citation>
    <scope>NUCLEOTIDE SEQUENCE [LARGE SCALE GENOMIC DNA]</scope>
    <source>
        <strain evidence="1 2">ANC 4999</strain>
    </source>
</reference>
<dbReference type="AlphaFoldDB" id="A0A1Y3CHV4"/>
<name>A0A1Y3CHV4_9GAMM</name>
<dbReference type="EMBL" id="NEGB01000003">
    <property type="protein sequence ID" value="OTG65958.1"/>
    <property type="molecule type" value="Genomic_DNA"/>
</dbReference>
<comment type="caution">
    <text evidence="1">The sequence shown here is derived from an EMBL/GenBank/DDBJ whole genome shotgun (WGS) entry which is preliminary data.</text>
</comment>
<dbReference type="OrthoDB" id="7000272at2"/>
<dbReference type="InterPro" id="IPR010727">
    <property type="entry name" value="DUF1302"/>
</dbReference>
<gene>
    <name evidence="1" type="ORF">B9T28_07105</name>
</gene>
<accession>A0A1Y3CHV4</accession>
<evidence type="ECO:0000313" key="2">
    <source>
        <dbReference type="Proteomes" id="UP000242765"/>
    </source>
</evidence>